<gene>
    <name evidence="1" type="ORF">METZ01_LOCUS70790</name>
</gene>
<sequence>MIFNLKRRQQRKHSWMVLRAINRLNGHDKRENGINRSYRSFLDQKETHFLTS</sequence>
<accession>A0A381TPC7</accession>
<organism evidence="1">
    <name type="scientific">marine metagenome</name>
    <dbReference type="NCBI Taxonomy" id="408172"/>
    <lineage>
        <taxon>unclassified sequences</taxon>
        <taxon>metagenomes</taxon>
        <taxon>ecological metagenomes</taxon>
    </lineage>
</organism>
<dbReference type="EMBL" id="UINC01004937">
    <property type="protein sequence ID" value="SVA17936.1"/>
    <property type="molecule type" value="Genomic_DNA"/>
</dbReference>
<reference evidence="1" key="1">
    <citation type="submission" date="2018-05" db="EMBL/GenBank/DDBJ databases">
        <authorList>
            <person name="Lanie J.A."/>
            <person name="Ng W.-L."/>
            <person name="Kazmierczak K.M."/>
            <person name="Andrzejewski T.M."/>
            <person name="Davidsen T.M."/>
            <person name="Wayne K.J."/>
            <person name="Tettelin H."/>
            <person name="Glass J.I."/>
            <person name="Rusch D."/>
            <person name="Podicherti R."/>
            <person name="Tsui H.-C.T."/>
            <person name="Winkler M.E."/>
        </authorList>
    </citation>
    <scope>NUCLEOTIDE SEQUENCE</scope>
</reference>
<protein>
    <submittedName>
        <fullName evidence="1">Uncharacterized protein</fullName>
    </submittedName>
</protein>
<dbReference type="AlphaFoldDB" id="A0A381TPC7"/>
<name>A0A381TPC7_9ZZZZ</name>
<proteinExistence type="predicted"/>
<evidence type="ECO:0000313" key="1">
    <source>
        <dbReference type="EMBL" id="SVA17936.1"/>
    </source>
</evidence>